<evidence type="ECO:0000259" key="3">
    <source>
        <dbReference type="Pfam" id="PF00501"/>
    </source>
</evidence>
<dbReference type="InterPro" id="IPR045851">
    <property type="entry name" value="AMP-bd_C_sf"/>
</dbReference>
<dbReference type="GO" id="GO:0005737">
    <property type="term" value="C:cytoplasm"/>
    <property type="evidence" value="ECO:0007669"/>
    <property type="project" value="TreeGrafter"/>
</dbReference>
<dbReference type="PRINTS" id="PR00154">
    <property type="entry name" value="AMPBINDING"/>
</dbReference>
<keyword evidence="1" id="KW-0596">Phosphopantetheine</keyword>
<dbReference type="InterPro" id="IPR020845">
    <property type="entry name" value="AMP-binding_CS"/>
</dbReference>
<evidence type="ECO:0000313" key="4">
    <source>
        <dbReference type="EMBL" id="MBB5624301.1"/>
    </source>
</evidence>
<dbReference type="Gene3D" id="2.30.38.10">
    <property type="entry name" value="Luciferase, Domain 3"/>
    <property type="match status" value="1"/>
</dbReference>
<feature type="domain" description="AMP-dependent synthetase/ligase" evidence="3">
    <location>
        <begin position="1"/>
        <end position="305"/>
    </location>
</feature>
<organism evidence="4 5">
    <name type="scientific">Pedobacter cryoconitis</name>
    <dbReference type="NCBI Taxonomy" id="188932"/>
    <lineage>
        <taxon>Bacteria</taxon>
        <taxon>Pseudomonadati</taxon>
        <taxon>Bacteroidota</taxon>
        <taxon>Sphingobacteriia</taxon>
        <taxon>Sphingobacteriales</taxon>
        <taxon>Sphingobacteriaceae</taxon>
        <taxon>Pedobacter</taxon>
    </lineage>
</organism>
<dbReference type="Proteomes" id="UP000537718">
    <property type="component" value="Unassembled WGS sequence"/>
</dbReference>
<evidence type="ECO:0000256" key="1">
    <source>
        <dbReference type="ARBA" id="ARBA00022450"/>
    </source>
</evidence>
<name>A0A7W8YYT1_9SPHI</name>
<dbReference type="GO" id="GO:0031177">
    <property type="term" value="F:phosphopantetheine binding"/>
    <property type="evidence" value="ECO:0007669"/>
    <property type="project" value="TreeGrafter"/>
</dbReference>
<dbReference type="NCBIfam" id="TIGR01733">
    <property type="entry name" value="AA-adenyl-dom"/>
    <property type="match status" value="1"/>
</dbReference>
<dbReference type="FunFam" id="2.30.38.10:FF:000001">
    <property type="entry name" value="Non-ribosomal peptide synthetase PvdI"/>
    <property type="match status" value="1"/>
</dbReference>
<proteinExistence type="predicted"/>
<dbReference type="EMBL" id="JACHCF010000039">
    <property type="protein sequence ID" value="MBB5624301.1"/>
    <property type="molecule type" value="Genomic_DNA"/>
</dbReference>
<accession>A0A7W8YYT1</accession>
<protein>
    <submittedName>
        <fullName evidence="4">Amino acid adenylation domain-containing protein</fullName>
    </submittedName>
</protein>
<reference evidence="4 5" key="1">
    <citation type="submission" date="2020-08" db="EMBL/GenBank/DDBJ databases">
        <title>Genomic Encyclopedia of Type Strains, Phase IV (KMG-V): Genome sequencing to study the core and pangenomes of soil and plant-associated prokaryotes.</title>
        <authorList>
            <person name="Whitman W."/>
        </authorList>
    </citation>
    <scope>NUCLEOTIDE SEQUENCE [LARGE SCALE GENOMIC DNA]</scope>
    <source>
        <strain evidence="4 5">MP7CTX6</strain>
    </source>
</reference>
<evidence type="ECO:0000256" key="2">
    <source>
        <dbReference type="ARBA" id="ARBA00022553"/>
    </source>
</evidence>
<gene>
    <name evidence="4" type="ORF">HDE69_005402</name>
</gene>
<dbReference type="FunFam" id="3.40.50.980:FF:000001">
    <property type="entry name" value="Non-ribosomal peptide synthetase"/>
    <property type="match status" value="1"/>
</dbReference>
<dbReference type="GO" id="GO:0043041">
    <property type="term" value="P:amino acid activation for nonribosomal peptide biosynthetic process"/>
    <property type="evidence" value="ECO:0007669"/>
    <property type="project" value="TreeGrafter"/>
</dbReference>
<dbReference type="Gene3D" id="3.30.300.30">
    <property type="match status" value="1"/>
</dbReference>
<dbReference type="SUPFAM" id="SSF56801">
    <property type="entry name" value="Acetyl-CoA synthetase-like"/>
    <property type="match status" value="1"/>
</dbReference>
<feature type="non-terminal residue" evidence="4">
    <location>
        <position position="365"/>
    </location>
</feature>
<dbReference type="PANTHER" id="PTHR45527">
    <property type="entry name" value="NONRIBOSOMAL PEPTIDE SYNTHETASE"/>
    <property type="match status" value="1"/>
</dbReference>
<dbReference type="InterPro" id="IPR010071">
    <property type="entry name" value="AA_adenyl_dom"/>
</dbReference>
<keyword evidence="2" id="KW-0597">Phosphoprotein</keyword>
<dbReference type="InterPro" id="IPR000873">
    <property type="entry name" value="AMP-dep_synth/lig_dom"/>
</dbReference>
<dbReference type="PROSITE" id="PS00455">
    <property type="entry name" value="AMP_BINDING"/>
    <property type="match status" value="1"/>
</dbReference>
<dbReference type="AlphaFoldDB" id="A0A7W8YYT1"/>
<dbReference type="InterPro" id="IPR020459">
    <property type="entry name" value="AMP-binding"/>
</dbReference>
<dbReference type="Gene3D" id="3.40.50.980">
    <property type="match status" value="2"/>
</dbReference>
<comment type="caution">
    <text evidence="4">The sequence shown here is derived from an EMBL/GenBank/DDBJ whole genome shotgun (WGS) entry which is preliminary data.</text>
</comment>
<dbReference type="GO" id="GO:0044550">
    <property type="term" value="P:secondary metabolite biosynthetic process"/>
    <property type="evidence" value="ECO:0007669"/>
    <property type="project" value="TreeGrafter"/>
</dbReference>
<sequence length="365" mass="40180">MTYRQLNEQSNQLAAYLRSTYAVQAGELVGILLKRSELLIVSILGVLKSGAAYVPVDPDYPEERIAYILADSACKVLIDEVEIAKFKEVAGEYSKANLAGINQGEDLAYIIYTSGSTGHPKGVMIEHRNACSFLHWCLEEFGAADFDTVLGVTSICFDLSVFEIFYTLSTGKKIRLLSNALAIPLHLNTTEKILLNTVPSVVGNLLNENIDLSAVKVLNMAGEPVPHQTISALDCHRMEVRNLYGPSEDTTYSTFSRIWDETSITIGRPISNTRIYILNEGDRLQPAGVVGEICIGGAGLARGYLNKEALSAERFVADPFLIGERMYKTGDLGRWLADGTIEFSGRKDDQVKIRGYRIEPGEIET</sequence>
<dbReference type="PANTHER" id="PTHR45527:SF1">
    <property type="entry name" value="FATTY ACID SYNTHASE"/>
    <property type="match status" value="1"/>
</dbReference>
<evidence type="ECO:0000313" key="5">
    <source>
        <dbReference type="Proteomes" id="UP000537718"/>
    </source>
</evidence>
<dbReference type="CDD" id="cd05930">
    <property type="entry name" value="A_NRPS"/>
    <property type="match status" value="1"/>
</dbReference>
<dbReference type="Pfam" id="PF00501">
    <property type="entry name" value="AMP-binding"/>
    <property type="match status" value="1"/>
</dbReference>